<feature type="compositionally biased region" description="Low complexity" evidence="8">
    <location>
        <begin position="479"/>
        <end position="496"/>
    </location>
</feature>
<dbReference type="SUPFAM" id="SSF49785">
    <property type="entry name" value="Galactose-binding domain-like"/>
    <property type="match status" value="1"/>
</dbReference>
<dbReference type="SUPFAM" id="SSF53383">
    <property type="entry name" value="PLP-dependent transferases"/>
    <property type="match status" value="1"/>
</dbReference>
<dbReference type="InterPro" id="IPR020578">
    <property type="entry name" value="Aminotrans_V_PyrdxlP_BS"/>
</dbReference>
<dbReference type="InterPro" id="IPR037047">
    <property type="entry name" value="PITH_dom_sf"/>
</dbReference>
<dbReference type="InterPro" id="IPR010400">
    <property type="entry name" value="PITH_dom"/>
</dbReference>
<dbReference type="InterPro" id="IPR015421">
    <property type="entry name" value="PyrdxlP-dep_Trfase_major"/>
</dbReference>
<dbReference type="PROSITE" id="PS51532">
    <property type="entry name" value="PITH"/>
    <property type="match status" value="1"/>
</dbReference>
<dbReference type="InterPro" id="IPR008979">
    <property type="entry name" value="Galactose-bd-like_sf"/>
</dbReference>
<evidence type="ECO:0000256" key="3">
    <source>
        <dbReference type="ARBA" id="ARBA00013049"/>
    </source>
</evidence>
<dbReference type="Gene3D" id="3.90.1150.10">
    <property type="entry name" value="Aspartate Aminotransferase, domain 1"/>
    <property type="match status" value="1"/>
</dbReference>
<dbReference type="PANTHER" id="PTHR21152:SF24">
    <property type="entry name" value="ALANINE--GLYOXYLATE AMINOTRANSFERASE 1"/>
    <property type="match status" value="1"/>
</dbReference>
<dbReference type="EC" id="2.6.1.44" evidence="3"/>
<name>A0AAD6IX77_DREDA</name>
<comment type="caution">
    <text evidence="10">The sequence shown here is derived from an EMBL/GenBank/DDBJ whole genome shotgun (WGS) entry which is preliminary data.</text>
</comment>
<evidence type="ECO:0000256" key="4">
    <source>
        <dbReference type="ARBA" id="ARBA00022576"/>
    </source>
</evidence>
<sequence>MVFAGVVRLHSILIRAPADYAAPRIIKLFINRPDIDFVSAPTTDATETIDVPMVPAFASNNEVTEFPLRRALFNSVRHLTLFFQENHGDEDTTRLYYLGLRGDYMKIGREPVITLYEAAANPRDHKNIVPGGKLGNESASYTLPTDVLCFTRATRSCGRGRRGCGLCLAEVNLLDSDALRAVLVLLELVDVEHQIVSLDLKEGTTYVHQDKAGDDLLVLPPPPAAHSAGGAAWVHEELALHLVGLEAVGAAPDEDVDVHLAGGDEQAVRVAGRDDGVAVGEADAELARQVGGLVKVALDDLEVRGGGAQEVVGLAVGEVAEAEDLADLAGGEELLELHGARVVLGAVPRWWSRQPCSSTPGVGSGSIVVAARSGMKRSPRARTSRDDIVEEEEGWRVKPERLEDSRNQSARTLEIVRLDRGMRAVRTLARAAPVPRPGFVSVVLPAPRPHRPCPADSSAASLSPVLLRPVQLQNQLFTTTSSPASSRISTSTAMSSQTPHPTVLIPGPIEFDDEVLQAMSTPSESHVGMPFVNVFGDTLTMLRQLFMTENPGSQPLVLSGSGTLGWDVIAANLVEPGDDVLVLHAGYFADSFADCLATYGANPTQLKAPIGSRPSPEEIEKALAAKRYKMVTVTHTDTSTGVLSDPKEVAEIVRRVSPATLVAVDGVCSVGCEEIRFDDWGLDVVLTASQKAIGVPAGLSIMMLSKRAVDTFKSRKIPPASYFASLKNWLPKLAMAKIETAVMQNYEAKKPSYFATPSPQLVRALNTSLKQILSRPLEERFEQHRVASRKIKDAVARLGLQQLAADPAHQANGMTAIWLPEGMTPADVLPHAAKLDVVFAGGLHREIATRYIRIGSMGVSVTNPKLGHIDKAIKALESGLMAAGYQIP</sequence>
<dbReference type="InterPro" id="IPR015424">
    <property type="entry name" value="PyrdxlP-dep_Trfase"/>
</dbReference>
<dbReference type="PANTHER" id="PTHR21152">
    <property type="entry name" value="AMINOTRANSFERASE CLASS V"/>
    <property type="match status" value="1"/>
</dbReference>
<reference evidence="10" key="1">
    <citation type="submission" date="2023-01" db="EMBL/GenBank/DDBJ databases">
        <title>The chitinases involved in constricting ring structure development in the nematode-trapping fungus Drechslerella dactyloides.</title>
        <authorList>
            <person name="Wang R."/>
            <person name="Zhang L."/>
            <person name="Tang P."/>
            <person name="Li S."/>
            <person name="Liang L."/>
        </authorList>
    </citation>
    <scope>NUCLEOTIDE SEQUENCE</scope>
    <source>
        <strain evidence="10">YMF1.00031</strain>
    </source>
</reference>
<protein>
    <recommendedName>
        <fullName evidence="3">alanine--glyoxylate transaminase</fullName>
        <ecNumber evidence="3">2.6.1.44</ecNumber>
    </recommendedName>
</protein>
<gene>
    <name evidence="10" type="ORF">Dda_4595</name>
</gene>
<dbReference type="FunFam" id="3.90.1150.10:FF:000049">
    <property type="entry name" value="Alanine-glyoxylate aminotransferase 1"/>
    <property type="match status" value="1"/>
</dbReference>
<evidence type="ECO:0000256" key="1">
    <source>
        <dbReference type="ARBA" id="ARBA00001933"/>
    </source>
</evidence>
<dbReference type="PROSITE" id="PS00595">
    <property type="entry name" value="AA_TRANSFER_CLASS_5"/>
    <property type="match status" value="1"/>
</dbReference>
<keyword evidence="11" id="KW-1185">Reference proteome</keyword>
<dbReference type="GO" id="GO:0008453">
    <property type="term" value="F:alanine-glyoxylate transaminase activity"/>
    <property type="evidence" value="ECO:0007669"/>
    <property type="project" value="UniProtKB-EC"/>
</dbReference>
<organism evidence="10 11">
    <name type="scientific">Drechslerella dactyloides</name>
    <name type="common">Nematode-trapping fungus</name>
    <name type="synonym">Arthrobotrys dactyloides</name>
    <dbReference type="NCBI Taxonomy" id="74499"/>
    <lineage>
        <taxon>Eukaryota</taxon>
        <taxon>Fungi</taxon>
        <taxon>Dikarya</taxon>
        <taxon>Ascomycota</taxon>
        <taxon>Pezizomycotina</taxon>
        <taxon>Orbiliomycetes</taxon>
        <taxon>Orbiliales</taxon>
        <taxon>Orbiliaceae</taxon>
        <taxon>Drechslerella</taxon>
    </lineage>
</organism>
<dbReference type="GO" id="GO:0004760">
    <property type="term" value="F:L-serine-pyruvate transaminase activity"/>
    <property type="evidence" value="ECO:0007669"/>
    <property type="project" value="TreeGrafter"/>
</dbReference>
<dbReference type="FunFam" id="3.40.640.10:FF:000027">
    <property type="entry name" value="Serine--pyruvate aminotransferase, mitochondrial"/>
    <property type="match status" value="1"/>
</dbReference>
<dbReference type="InterPro" id="IPR000192">
    <property type="entry name" value="Aminotrans_V_dom"/>
</dbReference>
<accession>A0AAD6IX77</accession>
<evidence type="ECO:0000313" key="11">
    <source>
        <dbReference type="Proteomes" id="UP001221413"/>
    </source>
</evidence>
<proteinExistence type="inferred from homology"/>
<dbReference type="AlphaFoldDB" id="A0AAD6IX77"/>
<dbReference type="Proteomes" id="UP001221413">
    <property type="component" value="Unassembled WGS sequence"/>
</dbReference>
<dbReference type="InterPro" id="IPR015422">
    <property type="entry name" value="PyrdxlP-dep_Trfase_small"/>
</dbReference>
<evidence type="ECO:0000256" key="5">
    <source>
        <dbReference type="ARBA" id="ARBA00022679"/>
    </source>
</evidence>
<comment type="cofactor">
    <cofactor evidence="1 7">
        <name>pyridoxal 5'-phosphate</name>
        <dbReference type="ChEBI" id="CHEBI:597326"/>
    </cofactor>
</comment>
<keyword evidence="4" id="KW-0032">Aminotransferase</keyword>
<evidence type="ECO:0000313" key="10">
    <source>
        <dbReference type="EMBL" id="KAJ6260369.1"/>
    </source>
</evidence>
<comment type="similarity">
    <text evidence="2">Belongs to the class-V pyridoxal-phosphate-dependent aminotransferase family.</text>
</comment>
<keyword evidence="6" id="KW-0663">Pyridoxal phosphate</keyword>
<evidence type="ECO:0000259" key="9">
    <source>
        <dbReference type="PROSITE" id="PS51532"/>
    </source>
</evidence>
<keyword evidence="5" id="KW-0808">Transferase</keyword>
<dbReference type="Gene3D" id="3.40.640.10">
    <property type="entry name" value="Type I PLP-dependent aspartate aminotransferase-like (Major domain)"/>
    <property type="match status" value="1"/>
</dbReference>
<evidence type="ECO:0000256" key="6">
    <source>
        <dbReference type="ARBA" id="ARBA00022898"/>
    </source>
</evidence>
<dbReference type="Pfam" id="PF00266">
    <property type="entry name" value="Aminotran_5"/>
    <property type="match status" value="1"/>
</dbReference>
<dbReference type="Gene3D" id="2.60.120.470">
    <property type="entry name" value="PITH domain"/>
    <property type="match status" value="1"/>
</dbReference>
<dbReference type="Pfam" id="PF06201">
    <property type="entry name" value="PITH"/>
    <property type="match status" value="1"/>
</dbReference>
<dbReference type="GO" id="GO:0005777">
    <property type="term" value="C:peroxisome"/>
    <property type="evidence" value="ECO:0007669"/>
    <property type="project" value="TreeGrafter"/>
</dbReference>
<evidence type="ECO:0000256" key="7">
    <source>
        <dbReference type="RuleBase" id="RU004504"/>
    </source>
</evidence>
<dbReference type="GO" id="GO:0019265">
    <property type="term" value="P:glycine biosynthetic process, by transamination of glyoxylate"/>
    <property type="evidence" value="ECO:0007669"/>
    <property type="project" value="TreeGrafter"/>
</dbReference>
<feature type="domain" description="PITH" evidence="9">
    <location>
        <begin position="1"/>
        <end position="120"/>
    </location>
</feature>
<feature type="region of interest" description="Disordered" evidence="8">
    <location>
        <begin position="479"/>
        <end position="501"/>
    </location>
</feature>
<evidence type="ECO:0000256" key="8">
    <source>
        <dbReference type="SAM" id="MobiDB-lite"/>
    </source>
</evidence>
<evidence type="ECO:0000256" key="2">
    <source>
        <dbReference type="ARBA" id="ARBA00009236"/>
    </source>
</evidence>
<dbReference type="EMBL" id="JAQGDS010000005">
    <property type="protein sequence ID" value="KAJ6260369.1"/>
    <property type="molecule type" value="Genomic_DNA"/>
</dbReference>